<dbReference type="Proteomes" id="UP000775872">
    <property type="component" value="Unassembled WGS sequence"/>
</dbReference>
<proteinExistence type="predicted"/>
<accession>A0A9N9ZJ55</accession>
<dbReference type="AlphaFoldDB" id="A0A9N9ZJ55"/>
<gene>
    <name evidence="1" type="ORF">CSOL1703_00006086</name>
</gene>
<organism evidence="1 2">
    <name type="scientific">Clonostachys solani</name>
    <dbReference type="NCBI Taxonomy" id="160281"/>
    <lineage>
        <taxon>Eukaryota</taxon>
        <taxon>Fungi</taxon>
        <taxon>Dikarya</taxon>
        <taxon>Ascomycota</taxon>
        <taxon>Pezizomycotina</taxon>
        <taxon>Sordariomycetes</taxon>
        <taxon>Hypocreomycetidae</taxon>
        <taxon>Hypocreales</taxon>
        <taxon>Bionectriaceae</taxon>
        <taxon>Clonostachys</taxon>
    </lineage>
</organism>
<evidence type="ECO:0000313" key="2">
    <source>
        <dbReference type="Proteomes" id="UP000775872"/>
    </source>
</evidence>
<name>A0A9N9ZJ55_9HYPO</name>
<comment type="caution">
    <text evidence="1">The sequence shown here is derived from an EMBL/GenBank/DDBJ whole genome shotgun (WGS) entry which is preliminary data.</text>
</comment>
<evidence type="ECO:0000313" key="1">
    <source>
        <dbReference type="EMBL" id="CAH0056150.1"/>
    </source>
</evidence>
<dbReference type="OrthoDB" id="5147197at2759"/>
<keyword evidence="2" id="KW-1185">Reference proteome</keyword>
<reference evidence="1 2" key="2">
    <citation type="submission" date="2021-10" db="EMBL/GenBank/DDBJ databases">
        <authorList>
            <person name="Piombo E."/>
        </authorList>
    </citation>
    <scope>NUCLEOTIDE SEQUENCE [LARGE SCALE GENOMIC DNA]</scope>
</reference>
<dbReference type="EMBL" id="CABFOC020000063">
    <property type="protein sequence ID" value="CAH0056150.1"/>
    <property type="molecule type" value="Genomic_DNA"/>
</dbReference>
<sequence>METNLPARGPANGQHPAPFRLVGSGKGLGPFELTPEQERQMRDGATQFKPRRQLMRWYFEQKLGVLQGTMDHIWMCTTRTLWLLLLNKGHTRVSRDSILGEIDAKVIVEVFAADSLLFPEYPFGKHPGHDESAPMSQEFDKMREKMAVSLVLHGSRTRAPPIHPRDLTVEEFRAWIVENGLWGIVTNDATNEYSDPLPLPFQKPQTFASAAAASTGNTEIERAVTVDVSTGTTSIGNKSRKGCSEKVKALWEDLAFFEWAKCPSALLPGHYQVIVPHVPELFQLPQGQEVIRCILKTRAIVRRQYYTVVFHSNNQTLVHRYAIGPDLDDGDVQHINRQTANDLADCTQLGLSRVVWKYG</sequence>
<reference evidence="2" key="1">
    <citation type="submission" date="2019-06" db="EMBL/GenBank/DDBJ databases">
        <authorList>
            <person name="Broberg M."/>
        </authorList>
    </citation>
    <scope>NUCLEOTIDE SEQUENCE [LARGE SCALE GENOMIC DNA]</scope>
</reference>
<protein>
    <submittedName>
        <fullName evidence="1">Uncharacterized protein</fullName>
    </submittedName>
</protein>